<organism evidence="2 3">
    <name type="scientific">Paramuricea clavata</name>
    <name type="common">Red gorgonian</name>
    <name type="synonym">Violescent sea-whip</name>
    <dbReference type="NCBI Taxonomy" id="317549"/>
    <lineage>
        <taxon>Eukaryota</taxon>
        <taxon>Metazoa</taxon>
        <taxon>Cnidaria</taxon>
        <taxon>Anthozoa</taxon>
        <taxon>Octocorallia</taxon>
        <taxon>Malacalcyonacea</taxon>
        <taxon>Plexauridae</taxon>
        <taxon>Paramuricea</taxon>
    </lineage>
</organism>
<dbReference type="OrthoDB" id="6007253at2759"/>
<dbReference type="EMBL" id="CACRXK020045609">
    <property type="protein sequence ID" value="CAB4046089.1"/>
    <property type="molecule type" value="Genomic_DNA"/>
</dbReference>
<evidence type="ECO:0000313" key="2">
    <source>
        <dbReference type="EMBL" id="CAB4046089.1"/>
    </source>
</evidence>
<dbReference type="AlphaFoldDB" id="A0A6S7LWB7"/>
<protein>
    <recommendedName>
        <fullName evidence="1">UBE2O-like SH3-B domain-containing protein</fullName>
    </recommendedName>
</protein>
<dbReference type="Pfam" id="PF23043">
    <property type="entry name" value="SH3-B_UBE2O"/>
    <property type="match status" value="1"/>
</dbReference>
<keyword evidence="3" id="KW-1185">Reference proteome</keyword>
<proteinExistence type="predicted"/>
<sequence>MMYPEPSDLDNPSFYLCVDFKNPELVKEVHVPVYPQPEDTICVLGAENQEWFALVQQVDNEERTAVVKWYSETRRPGIWILMNQEDE</sequence>
<evidence type="ECO:0000259" key="1">
    <source>
        <dbReference type="Pfam" id="PF23043"/>
    </source>
</evidence>
<reference evidence="2" key="1">
    <citation type="submission" date="2020-04" db="EMBL/GenBank/DDBJ databases">
        <authorList>
            <person name="Alioto T."/>
            <person name="Alioto T."/>
            <person name="Gomez Garrido J."/>
        </authorList>
    </citation>
    <scope>NUCLEOTIDE SEQUENCE</scope>
    <source>
        <strain evidence="2">A484AB</strain>
    </source>
</reference>
<feature type="domain" description="UBE2O-like SH3-B" evidence="1">
    <location>
        <begin position="47"/>
        <end position="74"/>
    </location>
</feature>
<name>A0A6S7LWB7_PARCT</name>
<accession>A0A6S7LWB7</accession>
<comment type="caution">
    <text evidence="2">The sequence shown here is derived from an EMBL/GenBank/DDBJ whole genome shotgun (WGS) entry which is preliminary data.</text>
</comment>
<dbReference type="Proteomes" id="UP001152795">
    <property type="component" value="Unassembled WGS sequence"/>
</dbReference>
<evidence type="ECO:0000313" key="3">
    <source>
        <dbReference type="Proteomes" id="UP001152795"/>
    </source>
</evidence>
<gene>
    <name evidence="2" type="ORF">PACLA_8A021764</name>
</gene>
<feature type="non-terminal residue" evidence="2">
    <location>
        <position position="87"/>
    </location>
</feature>
<dbReference type="InterPro" id="IPR057733">
    <property type="entry name" value="UBE2O-like_SH3-B"/>
</dbReference>